<accession>A0A5D3YNQ2</accession>
<dbReference type="EMBL" id="VNHY01000001">
    <property type="protein sequence ID" value="TYP95504.1"/>
    <property type="molecule type" value="Genomic_DNA"/>
</dbReference>
<reference evidence="1 2" key="1">
    <citation type="submission" date="2019-07" db="EMBL/GenBank/DDBJ databases">
        <title>Genomic Encyclopedia of Archaeal and Bacterial Type Strains, Phase II (KMG-II): from individual species to whole genera.</title>
        <authorList>
            <person name="Goeker M."/>
        </authorList>
    </citation>
    <scope>NUCLEOTIDE SEQUENCE [LARGE SCALE GENOMIC DNA]</scope>
    <source>
        <strain evidence="1 2">DSM 21935</strain>
    </source>
</reference>
<dbReference type="AlphaFoldDB" id="A0A5D3YNQ2"/>
<dbReference type="Proteomes" id="UP000324595">
    <property type="component" value="Unassembled WGS sequence"/>
</dbReference>
<protein>
    <submittedName>
        <fullName evidence="1">Uncharacterized protein</fullName>
    </submittedName>
</protein>
<name>A0A5D3YNQ2_9BACT</name>
<comment type="caution">
    <text evidence="1">The sequence shown here is derived from an EMBL/GenBank/DDBJ whole genome shotgun (WGS) entry which is preliminary data.</text>
</comment>
<proteinExistence type="predicted"/>
<evidence type="ECO:0000313" key="2">
    <source>
        <dbReference type="Proteomes" id="UP000324595"/>
    </source>
</evidence>
<keyword evidence="2" id="KW-1185">Reference proteome</keyword>
<sequence>MMQKMMDFHLGIFSIGICHSSLLLLSKLNYGLKTQLIYG</sequence>
<organism evidence="1 2">
    <name type="scientific">Fodinibius salinus</name>
    <dbReference type="NCBI Taxonomy" id="860790"/>
    <lineage>
        <taxon>Bacteria</taxon>
        <taxon>Pseudomonadati</taxon>
        <taxon>Balneolota</taxon>
        <taxon>Balneolia</taxon>
        <taxon>Balneolales</taxon>
        <taxon>Balneolaceae</taxon>
        <taxon>Fodinibius</taxon>
    </lineage>
</organism>
<gene>
    <name evidence="1" type="ORF">LX73_0811</name>
</gene>
<evidence type="ECO:0000313" key="1">
    <source>
        <dbReference type="EMBL" id="TYP95504.1"/>
    </source>
</evidence>